<accession>A0ABP5FJ85</accession>
<comment type="caution">
    <text evidence="3">The sequence shown here is derived from an EMBL/GenBank/DDBJ whole genome shotgun (WGS) entry which is preliminary data.</text>
</comment>
<feature type="compositionally biased region" description="Basic and acidic residues" evidence="1">
    <location>
        <begin position="135"/>
        <end position="164"/>
    </location>
</feature>
<feature type="region of interest" description="Disordered" evidence="1">
    <location>
        <begin position="135"/>
        <end position="169"/>
    </location>
</feature>
<evidence type="ECO:0008006" key="5">
    <source>
        <dbReference type="Google" id="ProtNLM"/>
    </source>
</evidence>
<dbReference type="Proteomes" id="UP001500751">
    <property type="component" value="Unassembled WGS sequence"/>
</dbReference>
<evidence type="ECO:0000256" key="2">
    <source>
        <dbReference type="SAM" id="Phobius"/>
    </source>
</evidence>
<keyword evidence="4" id="KW-1185">Reference proteome</keyword>
<sequence length="316" mass="34785">MARLGEKLAERWLSLLVLPGALYLATIRAALTLGQTRPFDLPRLAHQVTAWAANPAVRTVGGQIVLLCAVLAAAAVAGIAARTLAAAIERVVLAADWSSWPGPLRRLASARVTARRTRWDAARLVVHQRREEAGRARALRRPHDPQELHEARRSLDRISPERPSRPTWTGDRIDAATVRLRRDHHLETALLWPHLWLTLPDTERSEISTARQEMTAAYVLAAWAVLYAPLTAIWWPAALVSLLLAMTARQRSRTAAEAYAQLIEATVRLHTGDLARALGIDHSGILTTQVGDALSDLLESRLPELDEHASTAGMQV</sequence>
<keyword evidence="2" id="KW-0472">Membrane</keyword>
<reference evidence="4" key="1">
    <citation type="journal article" date="2019" name="Int. J. Syst. Evol. Microbiol.">
        <title>The Global Catalogue of Microorganisms (GCM) 10K type strain sequencing project: providing services to taxonomists for standard genome sequencing and annotation.</title>
        <authorList>
            <consortium name="The Broad Institute Genomics Platform"/>
            <consortium name="The Broad Institute Genome Sequencing Center for Infectious Disease"/>
            <person name="Wu L."/>
            <person name="Ma J."/>
        </authorList>
    </citation>
    <scope>NUCLEOTIDE SEQUENCE [LARGE SCALE GENOMIC DNA]</scope>
    <source>
        <strain evidence="4">JCM 16014</strain>
    </source>
</reference>
<proteinExistence type="predicted"/>
<keyword evidence="2" id="KW-1133">Transmembrane helix</keyword>
<evidence type="ECO:0000313" key="3">
    <source>
        <dbReference type="EMBL" id="GAA2025803.1"/>
    </source>
</evidence>
<feature type="transmembrane region" description="Helical" evidence="2">
    <location>
        <begin position="12"/>
        <end position="31"/>
    </location>
</feature>
<name>A0ABP5FJ85_9ACTN</name>
<dbReference type="RefSeq" id="WP_344665710.1">
    <property type="nucleotide sequence ID" value="NZ_BAAAQN010000011.1"/>
</dbReference>
<gene>
    <name evidence="3" type="ORF">GCM10009839_25060</name>
</gene>
<keyword evidence="2" id="KW-0812">Transmembrane</keyword>
<evidence type="ECO:0000256" key="1">
    <source>
        <dbReference type="SAM" id="MobiDB-lite"/>
    </source>
</evidence>
<organism evidence="3 4">
    <name type="scientific">Catenulispora yoronensis</name>
    <dbReference type="NCBI Taxonomy" id="450799"/>
    <lineage>
        <taxon>Bacteria</taxon>
        <taxon>Bacillati</taxon>
        <taxon>Actinomycetota</taxon>
        <taxon>Actinomycetes</taxon>
        <taxon>Catenulisporales</taxon>
        <taxon>Catenulisporaceae</taxon>
        <taxon>Catenulispora</taxon>
    </lineage>
</organism>
<protein>
    <recommendedName>
        <fullName evidence="5">Vegetative cell wall protein gp1</fullName>
    </recommendedName>
</protein>
<feature type="transmembrane region" description="Helical" evidence="2">
    <location>
        <begin position="60"/>
        <end position="81"/>
    </location>
</feature>
<dbReference type="EMBL" id="BAAAQN010000011">
    <property type="protein sequence ID" value="GAA2025803.1"/>
    <property type="molecule type" value="Genomic_DNA"/>
</dbReference>
<evidence type="ECO:0000313" key="4">
    <source>
        <dbReference type="Proteomes" id="UP001500751"/>
    </source>
</evidence>
<feature type="transmembrane region" description="Helical" evidence="2">
    <location>
        <begin position="217"/>
        <end position="244"/>
    </location>
</feature>